<gene>
    <name evidence="1" type="ORF">SR876_20610</name>
</gene>
<protein>
    <submittedName>
        <fullName evidence="1">Uncharacterized protein</fullName>
    </submittedName>
</protein>
<reference evidence="1 2" key="1">
    <citation type="submission" date="2023-11" db="EMBL/GenBank/DDBJ databases">
        <title>MicrobeMod: A computational toolkit for identifying prokaryotic methylation and restriction-modification with nanopore sequencing.</title>
        <authorList>
            <person name="Crits-Christoph A."/>
            <person name="Kang S.C."/>
            <person name="Lee H."/>
            <person name="Ostrov N."/>
        </authorList>
    </citation>
    <scope>NUCLEOTIDE SEQUENCE [LARGE SCALE GENOMIC DNA]</scope>
    <source>
        <strain evidence="1 2">ATCC 23090</strain>
    </source>
</reference>
<keyword evidence="2" id="KW-1185">Reference proteome</keyword>
<organism evidence="1 2">
    <name type="scientific">Chitinophaga sancti</name>
    <dbReference type="NCBI Taxonomy" id="1004"/>
    <lineage>
        <taxon>Bacteria</taxon>
        <taxon>Pseudomonadati</taxon>
        <taxon>Bacteroidota</taxon>
        <taxon>Chitinophagia</taxon>
        <taxon>Chitinophagales</taxon>
        <taxon>Chitinophagaceae</taxon>
        <taxon>Chitinophaga</taxon>
    </lineage>
</organism>
<dbReference type="EMBL" id="CP140154">
    <property type="protein sequence ID" value="WQG87329.1"/>
    <property type="molecule type" value="Genomic_DNA"/>
</dbReference>
<evidence type="ECO:0000313" key="2">
    <source>
        <dbReference type="Proteomes" id="UP001326715"/>
    </source>
</evidence>
<proteinExistence type="predicted"/>
<dbReference type="Proteomes" id="UP001326715">
    <property type="component" value="Chromosome"/>
</dbReference>
<name>A0ABZ0XAE9_9BACT</name>
<accession>A0ABZ0XAE9</accession>
<dbReference type="RefSeq" id="WP_177318743.1">
    <property type="nucleotide sequence ID" value="NZ_CP140154.1"/>
</dbReference>
<sequence length="56" mass="6118">MAAAPALLLRHTYYFIHSLDETMLIRSILPAILPSAAILPGRAQKIPALDAELTTF</sequence>
<evidence type="ECO:0000313" key="1">
    <source>
        <dbReference type="EMBL" id="WQG87329.1"/>
    </source>
</evidence>